<dbReference type="Gene3D" id="3.40.630.100">
    <property type="entry name" value="Poly-gamma-glutamate hydrolase, zinc-binding motif"/>
    <property type="match status" value="1"/>
</dbReference>
<sequence>MKDNQNQCPGPPRHLSRRRVIGLSGGIAGVGLAAAGLQHSTIVSGTDDETTAWQPIDDDGDCNMMPSWEITLEETTADWSTRSDSNKYCSVPCGTTDDTELELGQQVRISAGESEDDGFPDAIYTIVSTHEGAAVRLTQSGLDRIGASDSSTATVGGQAVHPEYDTRRAGQYNDEYVEYVVGEEDQETDVFAIAPHGGFIEYGTDFQAERVAEQRDDVGWICSGFNDGGGSFDRWHVPSTELDRGSFPLLEGLSDEPADWAVAFHGYADENIFIGGTASESDRQLVADAIDDRVDGTEVVLASADATDYGGAAPSNILNEVAPIGQTIQLEQPTDVRQTQWMAVADGVVAGLDAILE</sequence>
<keyword evidence="1" id="KW-0812">Transmembrane</keyword>
<evidence type="ECO:0000313" key="3">
    <source>
        <dbReference type="Proteomes" id="UP000296822"/>
    </source>
</evidence>
<evidence type="ECO:0000313" key="2">
    <source>
        <dbReference type="EMBL" id="QCC54190.1"/>
    </source>
</evidence>
<feature type="transmembrane region" description="Helical" evidence="1">
    <location>
        <begin position="20"/>
        <end position="37"/>
    </location>
</feature>
<dbReference type="KEGG" id="nbg:DV706_06620"/>
<dbReference type="InterPro" id="IPR008585">
    <property type="entry name" value="Gamma_PGA_hydro"/>
</dbReference>
<accession>A0A4D6HK87</accession>
<organism evidence="2 3">
    <name type="scientific">Natronorubrum bangense</name>
    <dbReference type="NCBI Taxonomy" id="61858"/>
    <lineage>
        <taxon>Archaea</taxon>
        <taxon>Methanobacteriati</taxon>
        <taxon>Methanobacteriota</taxon>
        <taxon>Stenosarchaea group</taxon>
        <taxon>Halobacteria</taxon>
        <taxon>Halobacteriales</taxon>
        <taxon>Natrialbaceae</taxon>
        <taxon>Natronorubrum</taxon>
    </lineage>
</organism>
<dbReference type="InterPro" id="IPR038128">
    <property type="entry name" value="Gamma_PGA_hydro_sf"/>
</dbReference>
<dbReference type="AlphaFoldDB" id="A0A4D6HK87"/>
<dbReference type="EMBL" id="CP031305">
    <property type="protein sequence ID" value="QCC54190.1"/>
    <property type="molecule type" value="Genomic_DNA"/>
</dbReference>
<dbReference type="Proteomes" id="UP000296822">
    <property type="component" value="Chromosome"/>
</dbReference>
<evidence type="ECO:0000256" key="1">
    <source>
        <dbReference type="SAM" id="Phobius"/>
    </source>
</evidence>
<reference evidence="2 3" key="1">
    <citation type="journal article" date="2019" name="Nat. Commun.">
        <title>A new type of DNA phosphorothioation-based antiviral system in archaea.</title>
        <authorList>
            <person name="Xiong L."/>
            <person name="Liu S."/>
            <person name="Chen S."/>
            <person name="Xiao Y."/>
            <person name="Zhu B."/>
            <person name="Gao Y."/>
            <person name="Zhang Y."/>
            <person name="Chen B."/>
            <person name="Luo J."/>
            <person name="Deng Z."/>
            <person name="Chen X."/>
            <person name="Wang L."/>
            <person name="Chen S."/>
        </authorList>
    </citation>
    <scope>NUCLEOTIDE SEQUENCE [LARGE SCALE GENOMIC DNA]</scope>
    <source>
        <strain evidence="2 3">JCM 10635</strain>
    </source>
</reference>
<gene>
    <name evidence="2" type="ORF">DV706_06620</name>
</gene>
<keyword evidence="1" id="KW-1133">Transmembrane helix</keyword>
<dbReference type="Pfam" id="PF05908">
    <property type="entry name" value="Gamma_PGA_hydro"/>
    <property type="match status" value="1"/>
</dbReference>
<name>A0A4D6HK87_9EURY</name>
<keyword evidence="1" id="KW-0472">Membrane</keyword>
<protein>
    <submittedName>
        <fullName evidence="2">Uncharacterized protein</fullName>
    </submittedName>
</protein>
<proteinExistence type="predicted"/>